<evidence type="ECO:0000256" key="1">
    <source>
        <dbReference type="SAM" id="MobiDB-lite"/>
    </source>
</evidence>
<dbReference type="EMBL" id="KZ155771">
    <property type="protein sequence ID" value="OUS49135.1"/>
    <property type="molecule type" value="Genomic_DNA"/>
</dbReference>
<reference evidence="2" key="1">
    <citation type="submission" date="2017-04" db="EMBL/GenBank/DDBJ databases">
        <title>Population genomics of picophytoplankton unveils novel chromosome hypervariability.</title>
        <authorList>
            <consortium name="DOE Joint Genome Institute"/>
            <person name="Blanc-Mathieu R."/>
            <person name="Krasovec M."/>
            <person name="Hebrard M."/>
            <person name="Yau S."/>
            <person name="Desgranges E."/>
            <person name="Martin J."/>
            <person name="Schackwitz W."/>
            <person name="Kuo A."/>
            <person name="Salin G."/>
            <person name="Donnadieu C."/>
            <person name="Desdevises Y."/>
            <person name="Sanchez-Ferandin S."/>
            <person name="Moreau H."/>
            <person name="Rivals E."/>
            <person name="Grigoriev I.V."/>
            <person name="Grimsley N."/>
            <person name="Eyre-Walker A."/>
            <person name="Piganeau G."/>
        </authorList>
    </citation>
    <scope>NUCLEOTIDE SEQUENCE [LARGE SCALE GENOMIC DNA]</scope>
    <source>
        <strain evidence="2">RCC 1115</strain>
    </source>
</reference>
<feature type="compositionally biased region" description="Low complexity" evidence="1">
    <location>
        <begin position="35"/>
        <end position="50"/>
    </location>
</feature>
<feature type="region of interest" description="Disordered" evidence="1">
    <location>
        <begin position="21"/>
        <end position="68"/>
    </location>
</feature>
<accession>A0A1Y5IQ68</accession>
<proteinExistence type="predicted"/>
<sequence length="88" mass="9635">ATRRGGSRVYDISVQLTIKPKSASPAANPSVQTYSNTGTSTTSASAHALAQIMRQERPEQSKKAETPEELKRKIEILQRLARSRGINL</sequence>
<dbReference type="AlphaFoldDB" id="A0A1Y5IQ68"/>
<dbReference type="Proteomes" id="UP000195557">
    <property type="component" value="Unassembled WGS sequence"/>
</dbReference>
<gene>
    <name evidence="2" type="ORF">BE221DRAFT_66087</name>
</gene>
<protein>
    <submittedName>
        <fullName evidence="2">Uncharacterized protein</fullName>
    </submittedName>
</protein>
<organism evidence="2">
    <name type="scientific">Ostreococcus tauri</name>
    <name type="common">Marine green alga</name>
    <dbReference type="NCBI Taxonomy" id="70448"/>
    <lineage>
        <taxon>Eukaryota</taxon>
        <taxon>Viridiplantae</taxon>
        <taxon>Chlorophyta</taxon>
        <taxon>Mamiellophyceae</taxon>
        <taxon>Mamiellales</taxon>
        <taxon>Bathycoccaceae</taxon>
        <taxon>Ostreococcus</taxon>
    </lineage>
</organism>
<name>A0A1Y5IQ68_OSTTA</name>
<feature type="non-terminal residue" evidence="2">
    <location>
        <position position="1"/>
    </location>
</feature>
<feature type="compositionally biased region" description="Polar residues" evidence="1">
    <location>
        <begin position="25"/>
        <end position="34"/>
    </location>
</feature>
<evidence type="ECO:0000313" key="2">
    <source>
        <dbReference type="EMBL" id="OUS49135.1"/>
    </source>
</evidence>
<feature type="compositionally biased region" description="Basic and acidic residues" evidence="1">
    <location>
        <begin position="54"/>
        <end position="68"/>
    </location>
</feature>